<dbReference type="Gene3D" id="1.20.1250.20">
    <property type="entry name" value="MFS general substrate transporter like domains"/>
    <property type="match status" value="1"/>
</dbReference>
<dbReference type="PANTHER" id="PTHR23294:SF59">
    <property type="entry name" value="UNC93-LIKE PROTEIN C922.05C"/>
    <property type="match status" value="1"/>
</dbReference>
<evidence type="ECO:0000256" key="5">
    <source>
        <dbReference type="SAM" id="Phobius"/>
    </source>
</evidence>
<dbReference type="FunFam" id="1.20.1250.20:FF:000726">
    <property type="entry name" value="DUF895 domain membrane protein"/>
    <property type="match status" value="1"/>
</dbReference>
<comment type="subcellular location">
    <subcellularLocation>
        <location evidence="1">Membrane</location>
        <topology evidence="1">Multi-pass membrane protein</topology>
    </subcellularLocation>
</comment>
<dbReference type="Pfam" id="PF07690">
    <property type="entry name" value="MFS_1"/>
    <property type="match status" value="1"/>
</dbReference>
<dbReference type="EMBL" id="LGSR01000002">
    <property type="protein sequence ID" value="KOS22776.1"/>
    <property type="molecule type" value="Genomic_DNA"/>
</dbReference>
<feature type="transmembrane region" description="Helical" evidence="5">
    <location>
        <begin position="94"/>
        <end position="111"/>
    </location>
</feature>
<keyword evidence="7" id="KW-1185">Reference proteome</keyword>
<gene>
    <name evidence="6" type="ORF">ESCO_003703</name>
</gene>
<feature type="transmembrane region" description="Helical" evidence="5">
    <location>
        <begin position="338"/>
        <end position="357"/>
    </location>
</feature>
<evidence type="ECO:0000256" key="3">
    <source>
        <dbReference type="ARBA" id="ARBA00022989"/>
    </source>
</evidence>
<dbReference type="OrthoDB" id="196103at2759"/>
<feature type="transmembrane region" description="Helical" evidence="5">
    <location>
        <begin position="255"/>
        <end position="288"/>
    </location>
</feature>
<evidence type="ECO:0000313" key="6">
    <source>
        <dbReference type="EMBL" id="KOS22776.1"/>
    </source>
</evidence>
<reference evidence="6 7" key="1">
    <citation type="submission" date="2015-07" db="EMBL/GenBank/DDBJ databases">
        <title>The genome of the fungus Escovopsis weberi, a specialized disease agent of ant agriculture.</title>
        <authorList>
            <person name="de Man T.J."/>
            <person name="Stajich J.E."/>
            <person name="Kubicek C.P."/>
            <person name="Chenthamara K."/>
            <person name="Atanasova L."/>
            <person name="Druzhinina I.S."/>
            <person name="Birnbaum S."/>
            <person name="Barribeau S.M."/>
            <person name="Teiling C."/>
            <person name="Suen G."/>
            <person name="Currie C."/>
            <person name="Gerardo N.M."/>
        </authorList>
    </citation>
    <scope>NUCLEOTIDE SEQUENCE [LARGE SCALE GENOMIC DNA]</scope>
</reference>
<accession>A0A0M8MZZ8</accession>
<name>A0A0M8MZZ8_ESCWE</name>
<dbReference type="PANTHER" id="PTHR23294">
    <property type="entry name" value="ET TRANSLATION PRODUCT-RELATED"/>
    <property type="match status" value="1"/>
</dbReference>
<dbReference type="SUPFAM" id="SSF103473">
    <property type="entry name" value="MFS general substrate transporter"/>
    <property type="match status" value="1"/>
</dbReference>
<evidence type="ECO:0000256" key="1">
    <source>
        <dbReference type="ARBA" id="ARBA00004141"/>
    </source>
</evidence>
<feature type="transmembrane region" description="Helical" evidence="5">
    <location>
        <begin position="390"/>
        <end position="410"/>
    </location>
</feature>
<feature type="transmembrane region" description="Helical" evidence="5">
    <location>
        <begin position="308"/>
        <end position="326"/>
    </location>
</feature>
<evidence type="ECO:0000313" key="7">
    <source>
        <dbReference type="Proteomes" id="UP000053831"/>
    </source>
</evidence>
<feature type="transmembrane region" description="Helical" evidence="5">
    <location>
        <begin position="452"/>
        <end position="473"/>
    </location>
</feature>
<feature type="transmembrane region" description="Helical" evidence="5">
    <location>
        <begin position="184"/>
        <end position="204"/>
    </location>
</feature>
<dbReference type="AlphaFoldDB" id="A0A0M8MZZ8"/>
<evidence type="ECO:0000256" key="4">
    <source>
        <dbReference type="ARBA" id="ARBA00023136"/>
    </source>
</evidence>
<sequence>MADEKTIPDDGTLADTTTVDAYAAAQNAGPVIRPNGWYYKGFHFAGREFWYASPRIQLLMVAIVCFLCPGMFNALGGLGGGGQVDPTAADHANVALYSTFAAVGFFSGTIANRFGLRLCLGLGSLGYCIYSASFLSYNHTSNVGFVIFAGAFLGLCAGLLWTAQGAIMMSYPIEEKKGRYISTFWIIFNLGAVIGSLVPLAQNIHSHSGSVNDGTYVAFIVLMLAGAIISLFMLDANKIVREDGTKVILMKNPSLTSEILGLWGTLSSAPWILLLFPMFFVSNIFYTYQNNAMNAAQFNIRTRALNNLLYWLAQILGAVINGYALDYPGIRRSLKAKIAFGFLFSLTWIIWGGGYAWQHIQPPREVTSADGYEEFKIDWTDGGKRFIGPMFLYFFYGFYDAIWQTCIYWYMGALSNSGRKAANMAGFYKGLQSAGAAIFWRMDGIKKPFDTLFYSTWGCLAGALIFAAPVIFLKVKDHVDIEEDLKFSDETIEDIVVSKQVGGEV</sequence>
<feature type="transmembrane region" description="Helical" evidence="5">
    <location>
        <begin position="118"/>
        <end position="137"/>
    </location>
</feature>
<dbReference type="InterPro" id="IPR011701">
    <property type="entry name" value="MFS"/>
</dbReference>
<keyword evidence="3 5" id="KW-1133">Transmembrane helix</keyword>
<keyword evidence="2 5" id="KW-0812">Transmembrane</keyword>
<keyword evidence="4 5" id="KW-0472">Membrane</keyword>
<feature type="transmembrane region" description="Helical" evidence="5">
    <location>
        <begin position="216"/>
        <end position="234"/>
    </location>
</feature>
<dbReference type="GO" id="GO:0022857">
    <property type="term" value="F:transmembrane transporter activity"/>
    <property type="evidence" value="ECO:0007669"/>
    <property type="project" value="InterPro"/>
</dbReference>
<organism evidence="6 7">
    <name type="scientific">Escovopsis weberi</name>
    <dbReference type="NCBI Taxonomy" id="150374"/>
    <lineage>
        <taxon>Eukaryota</taxon>
        <taxon>Fungi</taxon>
        <taxon>Dikarya</taxon>
        <taxon>Ascomycota</taxon>
        <taxon>Pezizomycotina</taxon>
        <taxon>Sordariomycetes</taxon>
        <taxon>Hypocreomycetidae</taxon>
        <taxon>Hypocreales</taxon>
        <taxon>Hypocreaceae</taxon>
        <taxon>Escovopsis</taxon>
    </lineage>
</organism>
<comment type="caution">
    <text evidence="6">The sequence shown here is derived from an EMBL/GenBank/DDBJ whole genome shotgun (WGS) entry which is preliminary data.</text>
</comment>
<dbReference type="Proteomes" id="UP000053831">
    <property type="component" value="Unassembled WGS sequence"/>
</dbReference>
<dbReference type="InterPro" id="IPR051617">
    <property type="entry name" value="UNC-93-like_regulator"/>
</dbReference>
<evidence type="ECO:0000256" key="2">
    <source>
        <dbReference type="ARBA" id="ARBA00022692"/>
    </source>
</evidence>
<feature type="transmembrane region" description="Helical" evidence="5">
    <location>
        <begin position="56"/>
        <end position="74"/>
    </location>
</feature>
<dbReference type="GO" id="GO:0016020">
    <property type="term" value="C:membrane"/>
    <property type="evidence" value="ECO:0007669"/>
    <property type="project" value="UniProtKB-SubCell"/>
</dbReference>
<proteinExistence type="predicted"/>
<dbReference type="InterPro" id="IPR036259">
    <property type="entry name" value="MFS_trans_sf"/>
</dbReference>
<protein>
    <submittedName>
        <fullName evidence="6">UNC93-like protein</fullName>
    </submittedName>
</protein>
<feature type="transmembrane region" description="Helical" evidence="5">
    <location>
        <begin position="143"/>
        <end position="163"/>
    </location>
</feature>